<evidence type="ECO:0000259" key="1">
    <source>
        <dbReference type="Pfam" id="PF12680"/>
    </source>
</evidence>
<sequence length="162" mass="18753">MRGKSMATGDANSDEVRERNSGNFRTMLKYLGNRDYDSCAKYLADDIYADWPYRPMPTIPDQVSGRENLIAYFRGESDGSQTEGLDEFTPLSYEIENIHHLVDPDVLIAEYSSHAQHIPSGKPYNNKYVGIMKFKGDKIFYWREYVNPAVIYEIYDMLKIPE</sequence>
<dbReference type="EMBL" id="VRYZ01000004">
    <property type="protein sequence ID" value="TXS91788.1"/>
    <property type="molecule type" value="Genomic_DNA"/>
</dbReference>
<comment type="caution">
    <text evidence="2">The sequence shown here is derived from an EMBL/GenBank/DDBJ whole genome shotgun (WGS) entry which is preliminary data.</text>
</comment>
<evidence type="ECO:0000313" key="3">
    <source>
        <dbReference type="Proteomes" id="UP000321933"/>
    </source>
</evidence>
<proteinExistence type="predicted"/>
<dbReference type="InterPro" id="IPR037401">
    <property type="entry name" value="SnoaL-like"/>
</dbReference>
<dbReference type="Proteomes" id="UP000321933">
    <property type="component" value="Unassembled WGS sequence"/>
</dbReference>
<keyword evidence="3" id="KW-1185">Reference proteome</keyword>
<gene>
    <name evidence="2" type="ORF">FVW59_11600</name>
</gene>
<name>A0A5C8ZTF9_9GAMM</name>
<feature type="domain" description="SnoaL-like" evidence="1">
    <location>
        <begin position="25"/>
        <end position="141"/>
    </location>
</feature>
<dbReference type="Gene3D" id="3.10.450.50">
    <property type="match status" value="1"/>
</dbReference>
<organism evidence="2 3">
    <name type="scientific">Parahaliea aestuarii</name>
    <dbReference type="NCBI Taxonomy" id="1852021"/>
    <lineage>
        <taxon>Bacteria</taxon>
        <taxon>Pseudomonadati</taxon>
        <taxon>Pseudomonadota</taxon>
        <taxon>Gammaproteobacteria</taxon>
        <taxon>Cellvibrionales</taxon>
        <taxon>Halieaceae</taxon>
        <taxon>Parahaliea</taxon>
    </lineage>
</organism>
<dbReference type="Pfam" id="PF12680">
    <property type="entry name" value="SnoaL_2"/>
    <property type="match status" value="1"/>
</dbReference>
<dbReference type="OrthoDB" id="2083380at2"/>
<dbReference type="SUPFAM" id="SSF54427">
    <property type="entry name" value="NTF2-like"/>
    <property type="match status" value="1"/>
</dbReference>
<evidence type="ECO:0000313" key="2">
    <source>
        <dbReference type="EMBL" id="TXS91788.1"/>
    </source>
</evidence>
<accession>A0A5C8ZTF9</accession>
<dbReference type="AlphaFoldDB" id="A0A5C8ZTF9"/>
<dbReference type="InterPro" id="IPR032710">
    <property type="entry name" value="NTF2-like_dom_sf"/>
</dbReference>
<protein>
    <submittedName>
        <fullName evidence="2">Nuclear transport factor 2 family protein</fullName>
    </submittedName>
</protein>
<reference evidence="2 3" key="1">
    <citation type="submission" date="2019-08" db="EMBL/GenBank/DDBJ databases">
        <title>Parahaliea maris sp. nov., isolated from the surface seawater.</title>
        <authorList>
            <person name="Liu Y."/>
        </authorList>
    </citation>
    <scope>NUCLEOTIDE SEQUENCE [LARGE SCALE GENOMIC DNA]</scope>
    <source>
        <strain evidence="2 3">S2-26</strain>
    </source>
</reference>